<dbReference type="FunFam" id="3.40.50.2000:FF:000026">
    <property type="entry name" value="Phosphatidylinositol N-acetylglucosaminyltransferase subunit A"/>
    <property type="match status" value="1"/>
</dbReference>
<gene>
    <name evidence="15" type="ORF">KL928_001152</name>
</gene>
<evidence type="ECO:0000256" key="12">
    <source>
        <dbReference type="SAM" id="Phobius"/>
    </source>
</evidence>
<dbReference type="GeneID" id="66125203"/>
<dbReference type="CDD" id="cd03796">
    <property type="entry name" value="GT4_PIG-A-like"/>
    <property type="match status" value="1"/>
</dbReference>
<dbReference type="Pfam" id="PF00534">
    <property type="entry name" value="Glycos_transf_1"/>
    <property type="match status" value="1"/>
</dbReference>
<dbReference type="GO" id="GO:0000506">
    <property type="term" value="C:glycosylphosphatidylinositol-N-acetylglucosaminyltransferase (GPI-GnT) complex"/>
    <property type="evidence" value="ECO:0007669"/>
    <property type="project" value="InterPro"/>
</dbReference>
<name>A0AAN6I6U1_PICAN</name>
<evidence type="ECO:0000256" key="10">
    <source>
        <dbReference type="ARBA" id="ARBA00032160"/>
    </source>
</evidence>
<feature type="domain" description="PIGA GPI anchor biosynthesis" evidence="14">
    <location>
        <begin position="36"/>
        <end position="125"/>
    </location>
</feature>
<evidence type="ECO:0000256" key="9">
    <source>
        <dbReference type="ARBA" id="ARBA00022824"/>
    </source>
</evidence>
<keyword evidence="12" id="KW-0812">Transmembrane</keyword>
<evidence type="ECO:0000256" key="3">
    <source>
        <dbReference type="ARBA" id="ARBA00004687"/>
    </source>
</evidence>
<organism evidence="15 16">
    <name type="scientific">Pichia angusta</name>
    <name type="common">Yeast</name>
    <name type="synonym">Hansenula polymorpha</name>
    <dbReference type="NCBI Taxonomy" id="870730"/>
    <lineage>
        <taxon>Eukaryota</taxon>
        <taxon>Fungi</taxon>
        <taxon>Dikarya</taxon>
        <taxon>Ascomycota</taxon>
        <taxon>Saccharomycotina</taxon>
        <taxon>Pichiomycetes</taxon>
        <taxon>Pichiales</taxon>
        <taxon>Pichiaceae</taxon>
        <taxon>Ogataea</taxon>
    </lineage>
</organism>
<feature type="domain" description="Glycosyl transferase family 1" evidence="13">
    <location>
        <begin position="183"/>
        <end position="330"/>
    </location>
</feature>
<evidence type="ECO:0000256" key="7">
    <source>
        <dbReference type="ARBA" id="ARBA00022676"/>
    </source>
</evidence>
<dbReference type="Pfam" id="PF08288">
    <property type="entry name" value="PIGA"/>
    <property type="match status" value="1"/>
</dbReference>
<dbReference type="SUPFAM" id="SSF53756">
    <property type="entry name" value="UDP-Glycosyltransferase/glycogen phosphorylase"/>
    <property type="match status" value="1"/>
</dbReference>
<keyword evidence="12" id="KW-0472">Membrane</keyword>
<dbReference type="EMBL" id="JAHLUX010000002">
    <property type="protein sequence ID" value="KAG7821068.1"/>
    <property type="molecule type" value="Genomic_DNA"/>
</dbReference>
<proteinExistence type="inferred from homology"/>
<evidence type="ECO:0000256" key="1">
    <source>
        <dbReference type="ARBA" id="ARBA00003265"/>
    </source>
</evidence>
<evidence type="ECO:0000313" key="16">
    <source>
        <dbReference type="Proteomes" id="UP001196530"/>
    </source>
</evidence>
<dbReference type="PANTHER" id="PTHR45871:SF1">
    <property type="entry name" value="PHOSPHATIDYLINOSITOL N-ACETYLGLUCOSAMINYLTRANSFERASE SUBUNIT A"/>
    <property type="match status" value="1"/>
</dbReference>
<keyword evidence="6" id="KW-0337">GPI-anchor biosynthesis</keyword>
<evidence type="ECO:0000256" key="4">
    <source>
        <dbReference type="ARBA" id="ARBA00006122"/>
    </source>
</evidence>
<evidence type="ECO:0000256" key="8">
    <source>
        <dbReference type="ARBA" id="ARBA00022679"/>
    </source>
</evidence>
<evidence type="ECO:0000259" key="13">
    <source>
        <dbReference type="Pfam" id="PF00534"/>
    </source>
</evidence>
<sequence>MISDFFYPQPGGMELHIYHLSQKLIARGHSVVVITHAYGDRTGVRMLTNGLKVYYVPFFIIYRQTTFPTVFSLFPILRQILIRESIDIVHGHGTFSSMCHEAILHANTMGIKTVFTDHSLFGFADVGSILGNKLLKFTLTNIGHVICVSHTCKENTVLRASLDPSSVSVIPNAVIADDFKPAEVKPSLNKITVVVISRLFQNKGADLLTAIIPRLCSTRPDIHFLIAGDGPKFIDLEQMREKHQLQDRVELIGSIRHQQVRDVMVQGHIYLHPSLTEAFGTVLVEAASCGLLVVTTKVGGIPEVLPNKMTVFADPDEESLVDAVNLAVRKLKENKIDTSSFHEEVKKMYDWGDIARRTEKVYDMVIERESASLVDILVKYYNCGPWAGLLFILCVVVDLFILEFLNWWWPESDIDKVRKWPQKKGTIAK</sequence>
<dbReference type="Gene3D" id="3.40.50.2000">
    <property type="entry name" value="Glycogen Phosphorylase B"/>
    <property type="match status" value="2"/>
</dbReference>
<dbReference type="InterPro" id="IPR039507">
    <property type="entry name" value="PIG-A/GPI3"/>
</dbReference>
<dbReference type="FunFam" id="3.40.50.2000:FF:000053">
    <property type="entry name" value="Phosphatidylinositol N-acetylglucosaminyltransferase GPI3 subunit"/>
    <property type="match status" value="1"/>
</dbReference>
<dbReference type="InterPro" id="IPR001296">
    <property type="entry name" value="Glyco_trans_1"/>
</dbReference>
<accession>A0AAN6I6U1</accession>
<keyword evidence="7" id="KW-0328">Glycosyltransferase</keyword>
<dbReference type="PANTHER" id="PTHR45871">
    <property type="entry name" value="N-ACETYLGLUCOSAMINYL-PHOSPHATIDYLINOSITOL BIOSYNTHETIC PROTEIN"/>
    <property type="match status" value="1"/>
</dbReference>
<dbReference type="EC" id="2.4.1.198" evidence="5"/>
<comment type="function">
    <text evidence="1">Catalytic subunit in the complex catalyzing the transfer of N-acetylglucosamine from UDP-N-acetylglucosamine to phosphatidylinositol, the first step of GPI biosynthesis.</text>
</comment>
<evidence type="ECO:0000313" key="15">
    <source>
        <dbReference type="EMBL" id="KAG7821068.1"/>
    </source>
</evidence>
<comment type="subcellular location">
    <subcellularLocation>
        <location evidence="2">Endoplasmic reticulum membrane</location>
    </subcellularLocation>
</comment>
<evidence type="ECO:0000256" key="2">
    <source>
        <dbReference type="ARBA" id="ARBA00004586"/>
    </source>
</evidence>
<evidence type="ECO:0000256" key="11">
    <source>
        <dbReference type="ARBA" id="ARBA00068617"/>
    </source>
</evidence>
<comment type="pathway">
    <text evidence="3">Glycolipid biosynthesis; glycosylphosphatidylinositol-anchor biosynthesis.</text>
</comment>
<dbReference type="GO" id="GO:0006506">
    <property type="term" value="P:GPI anchor biosynthetic process"/>
    <property type="evidence" value="ECO:0007669"/>
    <property type="project" value="UniProtKB-KW"/>
</dbReference>
<dbReference type="AlphaFoldDB" id="A0AAN6I6U1"/>
<keyword evidence="8" id="KW-0808">Transferase</keyword>
<comment type="caution">
    <text evidence="15">The sequence shown here is derived from an EMBL/GenBank/DDBJ whole genome shotgun (WGS) entry which is preliminary data.</text>
</comment>
<reference evidence="15" key="1">
    <citation type="journal article" date="2021" name="G3 (Bethesda)">
        <title>Genomic diversity, chromosomal rearrangements, and interspecies hybridization in the ogataea polymorpha species complex.</title>
        <authorList>
            <person name="Hanson S.J."/>
            <person name="Cinneide E.O."/>
            <person name="Salzberg L.I."/>
            <person name="Wolfe K.H."/>
            <person name="McGowan J."/>
            <person name="Fitzpatrick D.A."/>
            <person name="Matlin K."/>
        </authorList>
    </citation>
    <scope>NUCLEOTIDE SEQUENCE</scope>
    <source>
        <strain evidence="15">61-244</strain>
    </source>
</reference>
<evidence type="ECO:0000256" key="6">
    <source>
        <dbReference type="ARBA" id="ARBA00022502"/>
    </source>
</evidence>
<evidence type="ECO:0000256" key="5">
    <source>
        <dbReference type="ARBA" id="ARBA00012420"/>
    </source>
</evidence>
<dbReference type="InterPro" id="IPR013234">
    <property type="entry name" value="PIGA_GPI_anchor_biosynthesis"/>
</dbReference>
<keyword evidence="9" id="KW-0256">Endoplasmic reticulum</keyword>
<protein>
    <recommendedName>
        <fullName evidence="11">Phosphatidylinositol N-acetylglucosaminyltransferase GPI3 subunit</fullName>
        <ecNumber evidence="5">2.4.1.198</ecNumber>
    </recommendedName>
    <alternativeName>
        <fullName evidence="10">GlcNAc-PI synthesis protein</fullName>
    </alternativeName>
</protein>
<keyword evidence="12" id="KW-1133">Transmembrane helix</keyword>
<comment type="similarity">
    <text evidence="4">Belongs to the glycosyltransferase group 1 family.</text>
</comment>
<dbReference type="RefSeq" id="XP_043061611.1">
    <property type="nucleotide sequence ID" value="XM_043201486.1"/>
</dbReference>
<dbReference type="GO" id="GO:0017176">
    <property type="term" value="F:phosphatidylinositol N-acetylglucosaminyltransferase activity"/>
    <property type="evidence" value="ECO:0007669"/>
    <property type="project" value="UniProtKB-EC"/>
</dbReference>
<evidence type="ECO:0000259" key="14">
    <source>
        <dbReference type="Pfam" id="PF08288"/>
    </source>
</evidence>
<feature type="transmembrane region" description="Helical" evidence="12">
    <location>
        <begin position="386"/>
        <end position="409"/>
    </location>
</feature>
<dbReference type="Proteomes" id="UP001196530">
    <property type="component" value="Unassembled WGS sequence"/>
</dbReference>